<gene>
    <name evidence="2" type="ORF">N7498_002266</name>
</gene>
<dbReference type="OrthoDB" id="5375886at2759"/>
<sequence length="76" mass="8121">MSAPYPGRQSPSPERQSGAQQSDPPASGKIGNPSVRPESDFGQNESDQHKAHGLQSNPEHPLEKVEAAKFRKGTGN</sequence>
<proteinExistence type="predicted"/>
<reference evidence="2" key="2">
    <citation type="journal article" date="2023" name="IMA Fungus">
        <title>Comparative genomic study of the Penicillium genus elucidates a diverse pangenome and 15 lateral gene transfer events.</title>
        <authorList>
            <person name="Petersen C."/>
            <person name="Sorensen T."/>
            <person name="Nielsen M.R."/>
            <person name="Sondergaard T.E."/>
            <person name="Sorensen J.L."/>
            <person name="Fitzpatrick D.A."/>
            <person name="Frisvad J.C."/>
            <person name="Nielsen K.L."/>
        </authorList>
    </citation>
    <scope>NUCLEOTIDE SEQUENCE</scope>
    <source>
        <strain evidence="2">IBT 15544</strain>
    </source>
</reference>
<accession>A0A9W9NBI6</accession>
<dbReference type="AlphaFoldDB" id="A0A9W9NBI6"/>
<feature type="region of interest" description="Disordered" evidence="1">
    <location>
        <begin position="1"/>
        <end position="76"/>
    </location>
</feature>
<organism evidence="2 3">
    <name type="scientific">Penicillium cinerascens</name>
    <dbReference type="NCBI Taxonomy" id="70096"/>
    <lineage>
        <taxon>Eukaryota</taxon>
        <taxon>Fungi</taxon>
        <taxon>Dikarya</taxon>
        <taxon>Ascomycota</taxon>
        <taxon>Pezizomycotina</taxon>
        <taxon>Eurotiomycetes</taxon>
        <taxon>Eurotiomycetidae</taxon>
        <taxon>Eurotiales</taxon>
        <taxon>Aspergillaceae</taxon>
        <taxon>Penicillium</taxon>
    </lineage>
</organism>
<evidence type="ECO:0000256" key="1">
    <source>
        <dbReference type="SAM" id="MobiDB-lite"/>
    </source>
</evidence>
<feature type="compositionally biased region" description="Polar residues" evidence="1">
    <location>
        <begin position="9"/>
        <end position="24"/>
    </location>
</feature>
<dbReference type="Proteomes" id="UP001150904">
    <property type="component" value="Unassembled WGS sequence"/>
</dbReference>
<name>A0A9W9NBI6_9EURO</name>
<evidence type="ECO:0000313" key="3">
    <source>
        <dbReference type="Proteomes" id="UP001150904"/>
    </source>
</evidence>
<reference evidence="2" key="1">
    <citation type="submission" date="2022-12" db="EMBL/GenBank/DDBJ databases">
        <authorList>
            <person name="Petersen C."/>
        </authorList>
    </citation>
    <scope>NUCLEOTIDE SEQUENCE</scope>
    <source>
        <strain evidence="2">IBT 15544</strain>
    </source>
</reference>
<protein>
    <submittedName>
        <fullName evidence="2">Uncharacterized protein</fullName>
    </submittedName>
</protein>
<dbReference type="RefSeq" id="XP_058311672.1">
    <property type="nucleotide sequence ID" value="XM_058449328.1"/>
</dbReference>
<dbReference type="EMBL" id="JAPQKR010000005">
    <property type="protein sequence ID" value="KAJ5215859.1"/>
    <property type="molecule type" value="Genomic_DNA"/>
</dbReference>
<comment type="caution">
    <text evidence="2">The sequence shown here is derived from an EMBL/GenBank/DDBJ whole genome shotgun (WGS) entry which is preliminary data.</text>
</comment>
<evidence type="ECO:0000313" key="2">
    <source>
        <dbReference type="EMBL" id="KAJ5215859.1"/>
    </source>
</evidence>
<dbReference type="GeneID" id="83176629"/>
<keyword evidence="3" id="KW-1185">Reference proteome</keyword>
<feature type="compositionally biased region" description="Basic and acidic residues" evidence="1">
    <location>
        <begin position="60"/>
        <end position="69"/>
    </location>
</feature>